<dbReference type="PANTHER" id="PTHR11142:SF0">
    <property type="entry name" value="TRNA PSEUDOURIDINE SYNTHASE-LIKE 1"/>
    <property type="match status" value="1"/>
</dbReference>
<gene>
    <name evidence="9" type="primary">truA_2</name>
    <name evidence="4" type="synonym">truA</name>
    <name evidence="9" type="ORF">GCM10007940_43540</name>
</gene>
<evidence type="ECO:0000256" key="4">
    <source>
        <dbReference type="HAMAP-Rule" id="MF_00171"/>
    </source>
</evidence>
<feature type="domain" description="Pseudouridine synthase I TruA alpha/beta" evidence="8">
    <location>
        <begin position="149"/>
        <end position="244"/>
    </location>
</feature>
<keyword evidence="10" id="KW-1185">Reference proteome</keyword>
<dbReference type="GO" id="GO:0003723">
    <property type="term" value="F:RNA binding"/>
    <property type="evidence" value="ECO:0007669"/>
    <property type="project" value="InterPro"/>
</dbReference>
<dbReference type="GO" id="GO:0031119">
    <property type="term" value="P:tRNA pseudouridine synthesis"/>
    <property type="evidence" value="ECO:0007669"/>
    <property type="project" value="UniProtKB-UniRule"/>
</dbReference>
<evidence type="ECO:0000256" key="3">
    <source>
        <dbReference type="ARBA" id="ARBA00023235"/>
    </source>
</evidence>
<comment type="subunit">
    <text evidence="4">Homodimer.</text>
</comment>
<dbReference type="GO" id="GO:0160147">
    <property type="term" value="F:tRNA pseudouridine(38-40) synthase activity"/>
    <property type="evidence" value="ECO:0007669"/>
    <property type="project" value="UniProtKB-EC"/>
</dbReference>
<comment type="similarity">
    <text evidence="1 4 7">Belongs to the tRNA pseudouridine synthase TruA family.</text>
</comment>
<evidence type="ECO:0000256" key="7">
    <source>
        <dbReference type="RuleBase" id="RU003792"/>
    </source>
</evidence>
<keyword evidence="2 4" id="KW-0819">tRNA processing</keyword>
<evidence type="ECO:0000256" key="6">
    <source>
        <dbReference type="PIRSR" id="PIRSR001430-2"/>
    </source>
</evidence>
<accession>A0AA37WGC0</accession>
<name>A0AA37WGC0_9BACT</name>
<proteinExistence type="inferred from homology"/>
<dbReference type="AlphaFoldDB" id="A0AA37WGC0"/>
<evidence type="ECO:0000256" key="2">
    <source>
        <dbReference type="ARBA" id="ARBA00022694"/>
    </source>
</evidence>
<feature type="active site" description="Nucleophile" evidence="4 5">
    <location>
        <position position="52"/>
    </location>
</feature>
<dbReference type="PANTHER" id="PTHR11142">
    <property type="entry name" value="PSEUDOURIDYLATE SYNTHASE"/>
    <property type="match status" value="1"/>
</dbReference>
<dbReference type="CDD" id="cd02570">
    <property type="entry name" value="PseudoU_synth_EcTruA"/>
    <property type="match status" value="1"/>
</dbReference>
<protein>
    <recommendedName>
        <fullName evidence="4">tRNA pseudouridine synthase A</fullName>
        <ecNumber evidence="4">5.4.99.12</ecNumber>
    </recommendedName>
    <alternativeName>
        <fullName evidence="4">tRNA pseudouridine(38-40) synthase</fullName>
    </alternativeName>
    <alternativeName>
        <fullName evidence="4">tRNA pseudouridylate synthase I</fullName>
    </alternativeName>
    <alternativeName>
        <fullName evidence="4">tRNA-uridine isomerase I</fullName>
    </alternativeName>
</protein>
<feature type="domain" description="Pseudouridine synthase I TruA alpha/beta" evidence="8">
    <location>
        <begin position="9"/>
        <end position="102"/>
    </location>
</feature>
<evidence type="ECO:0000256" key="5">
    <source>
        <dbReference type="PIRSR" id="PIRSR001430-1"/>
    </source>
</evidence>
<evidence type="ECO:0000256" key="1">
    <source>
        <dbReference type="ARBA" id="ARBA00009375"/>
    </source>
</evidence>
<dbReference type="RefSeq" id="WP_235295507.1">
    <property type="nucleotide sequence ID" value="NZ_BSOH01000034.1"/>
</dbReference>
<dbReference type="SUPFAM" id="SSF55120">
    <property type="entry name" value="Pseudouridine synthase"/>
    <property type="match status" value="1"/>
</dbReference>
<dbReference type="NCBIfam" id="TIGR00071">
    <property type="entry name" value="hisT_truA"/>
    <property type="match status" value="1"/>
</dbReference>
<dbReference type="Pfam" id="PF01416">
    <property type="entry name" value="PseudoU_synth_1"/>
    <property type="match status" value="2"/>
</dbReference>
<dbReference type="Proteomes" id="UP001156666">
    <property type="component" value="Unassembled WGS sequence"/>
</dbReference>
<reference evidence="9" key="1">
    <citation type="journal article" date="2014" name="Int. J. Syst. Evol. Microbiol.">
        <title>Complete genome sequence of Corynebacterium casei LMG S-19264T (=DSM 44701T), isolated from a smear-ripened cheese.</title>
        <authorList>
            <consortium name="US DOE Joint Genome Institute (JGI-PGF)"/>
            <person name="Walter F."/>
            <person name="Albersmeier A."/>
            <person name="Kalinowski J."/>
            <person name="Ruckert C."/>
        </authorList>
    </citation>
    <scope>NUCLEOTIDE SEQUENCE</scope>
    <source>
        <strain evidence="9">NBRC 108769</strain>
    </source>
</reference>
<comment type="caution">
    <text evidence="9">The sequence shown here is derived from an EMBL/GenBank/DDBJ whole genome shotgun (WGS) entry which is preliminary data.</text>
</comment>
<dbReference type="InterPro" id="IPR020094">
    <property type="entry name" value="TruA/RsuA/RluB/E/F_N"/>
</dbReference>
<dbReference type="InterPro" id="IPR001406">
    <property type="entry name" value="PsdUridine_synth_TruA"/>
</dbReference>
<dbReference type="PIRSF" id="PIRSF001430">
    <property type="entry name" value="tRNA_psdUrid_synth"/>
    <property type="match status" value="1"/>
</dbReference>
<comment type="function">
    <text evidence="4">Formation of pseudouridine at positions 38, 39 and 40 in the anticodon stem and loop of transfer RNAs.</text>
</comment>
<sequence>MKRYFVWIQYNGTRFSGWQSQPNAPTIQDLIESKLSMVQREEIRVVGCGRTDAGVHASDYVFHFDGLIEDVDHLIFKLNRMLGKDVAVIKIREVLPTAHARFDAIKRSYGYHISQVKNPFKTEVSYHNLYVFQKDLEILNRVAAEFLKHDDFFPYCKSNSDVNNTKCHIYRSEWEIHNGELIFHVEANRFLRGMVRLLVGSCLNVANGKLSIDEIKDAFNNQRRLSKDLSVPAHGLFLNKITYPDDLFV</sequence>
<dbReference type="Gene3D" id="3.30.70.580">
    <property type="entry name" value="Pseudouridine synthase I, catalytic domain, N-terminal subdomain"/>
    <property type="match status" value="1"/>
</dbReference>
<dbReference type="InterPro" id="IPR020103">
    <property type="entry name" value="PsdUridine_synth_cat_dom_sf"/>
</dbReference>
<dbReference type="InterPro" id="IPR020097">
    <property type="entry name" value="PsdUridine_synth_TruA_a/b_dom"/>
</dbReference>
<feature type="binding site" evidence="4 6">
    <location>
        <position position="109"/>
    </location>
    <ligand>
        <name>substrate</name>
    </ligand>
</feature>
<comment type="catalytic activity">
    <reaction evidence="4 7">
        <text>uridine(38/39/40) in tRNA = pseudouridine(38/39/40) in tRNA</text>
        <dbReference type="Rhea" id="RHEA:22376"/>
        <dbReference type="Rhea" id="RHEA-COMP:10085"/>
        <dbReference type="Rhea" id="RHEA-COMP:10087"/>
        <dbReference type="ChEBI" id="CHEBI:65314"/>
        <dbReference type="ChEBI" id="CHEBI:65315"/>
        <dbReference type="EC" id="5.4.99.12"/>
    </reaction>
</comment>
<evidence type="ECO:0000313" key="10">
    <source>
        <dbReference type="Proteomes" id="UP001156666"/>
    </source>
</evidence>
<evidence type="ECO:0000259" key="8">
    <source>
        <dbReference type="Pfam" id="PF01416"/>
    </source>
</evidence>
<organism evidence="9 10">
    <name type="scientific">Portibacter lacus</name>
    <dbReference type="NCBI Taxonomy" id="1099794"/>
    <lineage>
        <taxon>Bacteria</taxon>
        <taxon>Pseudomonadati</taxon>
        <taxon>Bacteroidota</taxon>
        <taxon>Saprospiria</taxon>
        <taxon>Saprospirales</taxon>
        <taxon>Haliscomenobacteraceae</taxon>
        <taxon>Portibacter</taxon>
    </lineage>
</organism>
<dbReference type="Gene3D" id="3.30.70.660">
    <property type="entry name" value="Pseudouridine synthase I, catalytic domain, C-terminal subdomain"/>
    <property type="match status" value="1"/>
</dbReference>
<dbReference type="HAMAP" id="MF_00171">
    <property type="entry name" value="TruA"/>
    <property type="match status" value="1"/>
</dbReference>
<dbReference type="FunFam" id="3.30.70.580:FF:000001">
    <property type="entry name" value="tRNA pseudouridine synthase A"/>
    <property type="match status" value="1"/>
</dbReference>
<comment type="caution">
    <text evidence="4">Lacks conserved residue(s) required for the propagation of feature annotation.</text>
</comment>
<dbReference type="EC" id="5.4.99.12" evidence="4"/>
<keyword evidence="3 4" id="KW-0413">Isomerase</keyword>
<reference evidence="9" key="2">
    <citation type="submission" date="2023-01" db="EMBL/GenBank/DDBJ databases">
        <title>Draft genome sequence of Portibacter lacus strain NBRC 108769.</title>
        <authorList>
            <person name="Sun Q."/>
            <person name="Mori K."/>
        </authorList>
    </citation>
    <scope>NUCLEOTIDE SEQUENCE</scope>
    <source>
        <strain evidence="9">NBRC 108769</strain>
    </source>
</reference>
<evidence type="ECO:0000313" key="9">
    <source>
        <dbReference type="EMBL" id="GLR19738.1"/>
    </source>
</evidence>
<dbReference type="InterPro" id="IPR020095">
    <property type="entry name" value="PsdUridine_synth_TruA_C"/>
</dbReference>
<dbReference type="EMBL" id="BSOH01000034">
    <property type="protein sequence ID" value="GLR19738.1"/>
    <property type="molecule type" value="Genomic_DNA"/>
</dbReference>